<dbReference type="AlphaFoldDB" id="A0A848LXV1"/>
<dbReference type="PROSITE" id="PS51257">
    <property type="entry name" value="PROKAR_LIPOPROTEIN"/>
    <property type="match status" value="1"/>
</dbReference>
<dbReference type="Proteomes" id="UP000518300">
    <property type="component" value="Unassembled WGS sequence"/>
</dbReference>
<name>A0A848LXV1_9BACT</name>
<evidence type="ECO:0000313" key="3">
    <source>
        <dbReference type="Proteomes" id="UP000518300"/>
    </source>
</evidence>
<protein>
    <recommendedName>
        <fullName evidence="4">Lipoprotein</fullName>
    </recommendedName>
</protein>
<proteinExistence type="predicted"/>
<keyword evidence="3" id="KW-1185">Reference proteome</keyword>
<keyword evidence="1" id="KW-0732">Signal</keyword>
<organism evidence="2 3">
    <name type="scientific">Pyxidicoccus fallax</name>
    <dbReference type="NCBI Taxonomy" id="394095"/>
    <lineage>
        <taxon>Bacteria</taxon>
        <taxon>Pseudomonadati</taxon>
        <taxon>Myxococcota</taxon>
        <taxon>Myxococcia</taxon>
        <taxon>Myxococcales</taxon>
        <taxon>Cystobacterineae</taxon>
        <taxon>Myxococcaceae</taxon>
        <taxon>Pyxidicoccus</taxon>
    </lineage>
</organism>
<dbReference type="RefSeq" id="WP_169351583.1">
    <property type="nucleotide sequence ID" value="NZ_JABBJJ010000423.1"/>
</dbReference>
<evidence type="ECO:0008006" key="4">
    <source>
        <dbReference type="Google" id="ProtNLM"/>
    </source>
</evidence>
<feature type="signal peptide" evidence="1">
    <location>
        <begin position="1"/>
        <end position="21"/>
    </location>
</feature>
<reference evidence="2 3" key="1">
    <citation type="submission" date="2020-04" db="EMBL/GenBank/DDBJ databases">
        <title>Draft genome of Pyxidicoccus fallax type strain.</title>
        <authorList>
            <person name="Whitworth D.E."/>
        </authorList>
    </citation>
    <scope>NUCLEOTIDE SEQUENCE [LARGE SCALE GENOMIC DNA]</scope>
    <source>
        <strain evidence="2 3">DSM 14698</strain>
    </source>
</reference>
<sequence length="546" mass="57183">MHLRRFSFLLAPACVAWIGCAGGEPGNSPELNEGPSSGTVIPGASGDGTWMGEALMAGCETDGGTPTGDTVLVTSSTHYHTAVGVVVRPNDLSARQPEILVPNGATFTRLTGSAAPDGGWRFTGVPSGAYYLKTSSTGATYIVTDERQVELGSNLLGRADAGSTSYYDTPAQVNLSGLSPWQPYRSVTQPGSSLQVVSGQVNLAASLMLESPVTTGQTSLVTSEARLSAVSGYALPVLDGDVGDRLYVNQLGEMDAGTLPDGGVLAYSAVVRGVQMSAFDFTPNGTTPMPITGVMQPVPMSEFTMEWRLPEYTARASEVHPQATAGTPTFSVVPAVHGLTNGWIGYSGELLNLRLPSGSSSTLSRRLKYGNPFPTTWGVVGTVRYSFRVMATPPGGGTTQYLLQGGIGTYERLDNLIAGPVLPRVTPPRGLSIDGIAATVAREVGSTSPVIAWLPPAVGSPSAYWVTLYRFPAGRTTASVQAQFYVPGSVTQVRLPPGTLAPASLHYLKVTAVDAPDYNVERDPFISSERIPNSQADALSSLFTTP</sequence>
<feature type="chain" id="PRO_5032571431" description="Lipoprotein" evidence="1">
    <location>
        <begin position="22"/>
        <end position="546"/>
    </location>
</feature>
<dbReference type="EMBL" id="JABBJJ010000423">
    <property type="protein sequence ID" value="NMO22441.1"/>
    <property type="molecule type" value="Genomic_DNA"/>
</dbReference>
<evidence type="ECO:0000256" key="1">
    <source>
        <dbReference type="SAM" id="SignalP"/>
    </source>
</evidence>
<comment type="caution">
    <text evidence="2">The sequence shown here is derived from an EMBL/GenBank/DDBJ whole genome shotgun (WGS) entry which is preliminary data.</text>
</comment>
<evidence type="ECO:0000313" key="2">
    <source>
        <dbReference type="EMBL" id="NMO22441.1"/>
    </source>
</evidence>
<accession>A0A848LXV1</accession>
<gene>
    <name evidence="2" type="ORF">HG543_47435</name>
</gene>